<dbReference type="RefSeq" id="WP_148986311.1">
    <property type="nucleotide sequence ID" value="NZ_VTEV01000001.1"/>
</dbReference>
<feature type="transmembrane region" description="Helical" evidence="1">
    <location>
        <begin position="504"/>
        <end position="527"/>
    </location>
</feature>
<evidence type="ECO:0000313" key="3">
    <source>
        <dbReference type="Proteomes" id="UP000322524"/>
    </source>
</evidence>
<feature type="transmembrane region" description="Helical" evidence="1">
    <location>
        <begin position="299"/>
        <end position="317"/>
    </location>
</feature>
<feature type="transmembrane region" description="Helical" evidence="1">
    <location>
        <begin position="347"/>
        <end position="368"/>
    </location>
</feature>
<proteinExistence type="predicted"/>
<dbReference type="EMBL" id="VTEV01000001">
    <property type="protein sequence ID" value="TYS70401.1"/>
    <property type="molecule type" value="Genomic_DNA"/>
</dbReference>
<keyword evidence="1" id="KW-1133">Transmembrane helix</keyword>
<keyword evidence="1" id="KW-0812">Transmembrane</keyword>
<feature type="transmembrane region" description="Helical" evidence="1">
    <location>
        <begin position="83"/>
        <end position="103"/>
    </location>
</feature>
<dbReference type="OrthoDB" id="2014935at2"/>
<evidence type="ECO:0000256" key="1">
    <source>
        <dbReference type="SAM" id="Phobius"/>
    </source>
</evidence>
<name>A0A5D4T665_9BACI</name>
<feature type="transmembrane region" description="Helical" evidence="1">
    <location>
        <begin position="26"/>
        <end position="47"/>
    </location>
</feature>
<feature type="transmembrane region" description="Helical" evidence="1">
    <location>
        <begin position="124"/>
        <end position="154"/>
    </location>
</feature>
<feature type="transmembrane region" description="Helical" evidence="1">
    <location>
        <begin position="463"/>
        <end position="484"/>
    </location>
</feature>
<comment type="caution">
    <text evidence="2">The sequence shown here is derived from an EMBL/GenBank/DDBJ whole genome shotgun (WGS) entry which is preliminary data.</text>
</comment>
<keyword evidence="1" id="KW-0472">Membrane</keyword>
<evidence type="ECO:0000313" key="2">
    <source>
        <dbReference type="EMBL" id="TYS70401.1"/>
    </source>
</evidence>
<sequence length="534" mass="58871">MWKQRFSNTGNLIFFILKRDKIRIPIWLISITLMTLLTATSFSGLYANDQERQAIAETMKNPAMTAMVGKGYGLENYTEGPMMAHQMLLFTAIVVAIMSILLVTRHTRNDEEEGRVELIRSLPVGRLANVTATLLVMTATNVLLAFLIAFSLFFLGIESIDLNGSILYGAALGATGLFFTGITLLFAQLSSNPRGTIGLSFTVLTLSYLIRAVGDVSNETLSWVSPLGWILGTEVYVNNYWWPVFLTIGTSIIIAITALYLHALRDLGSGFIPTKPGKRNASRFLNSPFGLAFRLQRTAIIAWAIGMFILGVSYGSVLGDLETFISSNEMMAEMLPPVEGYTLTEQFMTMLMAIISMLCTIPPIMFLLKLKGEEKRGHLEPILSKSVSRSKLLGSYMLLSLIFGFIMLTLAIVGLWVAADSVMDDPISLQSFLKAGLVYLPALWIVTGIGVATIGLKPKLTGLTWLVLGYSFFVVYLGGMLKLPEWMATLSPYGHIPQIPVEEVSYLTLAILIFIAILLTLVGFIGYRNRDITE</sequence>
<reference evidence="2 3" key="1">
    <citation type="submission" date="2019-08" db="EMBL/GenBank/DDBJ databases">
        <title>Bacillus genomes from the desert of Cuatro Cienegas, Coahuila.</title>
        <authorList>
            <person name="Olmedo-Alvarez G."/>
        </authorList>
    </citation>
    <scope>NUCLEOTIDE SEQUENCE [LARGE SCALE GENOMIC DNA]</scope>
    <source>
        <strain evidence="2 3">CH28_1T</strain>
    </source>
</reference>
<accession>A0A5D4T665</accession>
<dbReference type="AlphaFoldDB" id="A0A5D4T665"/>
<organism evidence="2 3">
    <name type="scientific">Sutcliffiella horikoshii</name>
    <dbReference type="NCBI Taxonomy" id="79883"/>
    <lineage>
        <taxon>Bacteria</taxon>
        <taxon>Bacillati</taxon>
        <taxon>Bacillota</taxon>
        <taxon>Bacilli</taxon>
        <taxon>Bacillales</taxon>
        <taxon>Bacillaceae</taxon>
        <taxon>Sutcliffiella</taxon>
    </lineage>
</organism>
<feature type="transmembrane region" description="Helical" evidence="1">
    <location>
        <begin position="393"/>
        <end position="417"/>
    </location>
</feature>
<feature type="transmembrane region" description="Helical" evidence="1">
    <location>
        <begin position="437"/>
        <end position="456"/>
    </location>
</feature>
<gene>
    <name evidence="2" type="ORF">FZC76_00435</name>
</gene>
<feature type="transmembrane region" description="Helical" evidence="1">
    <location>
        <begin position="166"/>
        <end position="189"/>
    </location>
</feature>
<feature type="transmembrane region" description="Helical" evidence="1">
    <location>
        <begin position="240"/>
        <end position="261"/>
    </location>
</feature>
<dbReference type="Proteomes" id="UP000322524">
    <property type="component" value="Unassembled WGS sequence"/>
</dbReference>
<protein>
    <submittedName>
        <fullName evidence="2">ABC transporter permease</fullName>
    </submittedName>
</protein>
<feature type="transmembrane region" description="Helical" evidence="1">
    <location>
        <begin position="196"/>
        <end position="214"/>
    </location>
</feature>
<dbReference type="STRING" id="79883.GCA_001636495_02847"/>